<proteinExistence type="predicted"/>
<feature type="compositionally biased region" description="Basic and acidic residues" evidence="1">
    <location>
        <begin position="33"/>
        <end position="47"/>
    </location>
</feature>
<protein>
    <submittedName>
        <fullName evidence="2">Uncharacterized protein</fullName>
    </submittedName>
</protein>
<accession>A0A2J6Q1S7</accession>
<feature type="compositionally biased region" description="Polar residues" evidence="1">
    <location>
        <begin position="226"/>
        <end position="254"/>
    </location>
</feature>
<dbReference type="STRING" id="1745343.A0A2J6Q1S7"/>
<keyword evidence="3" id="KW-1185">Reference proteome</keyword>
<sequence length="327" mass="36462">MGEFHDAVSILLDAFGRGIDIIKCQRGQRKRERLPIEPAKKNAESHLSKSLKKNRTDVKNAYGRDLARHGPGFAVGDAEAHSSLSAILFRLNAGFVSVIERFTRGRSTSTDYQALLNLSNASRMEAINTFEQLSKRLSRSSLALVPSSPSKDLARHRNHQRHRKTSSSTGHGKHSRSKSAPDLSLTPLGPAKMDGWVRPKAGRKLSSDSKSSRNSNHPTSRHSSPKTHTPQPSNDTSRPSPQSPGRVTTQTQRTPPGHIAKSDNRNSIKSFATDSTKLGEIPEHKWARPPMLDPGQFPLKHYFPLEPYQEPAKQKSRFMRFFRRGTN</sequence>
<reference evidence="2 3" key="1">
    <citation type="submission" date="2016-05" db="EMBL/GenBank/DDBJ databases">
        <title>A degradative enzymes factory behind the ericoid mycorrhizal symbiosis.</title>
        <authorList>
            <consortium name="DOE Joint Genome Institute"/>
            <person name="Martino E."/>
            <person name="Morin E."/>
            <person name="Grelet G."/>
            <person name="Kuo A."/>
            <person name="Kohler A."/>
            <person name="Daghino S."/>
            <person name="Barry K."/>
            <person name="Choi C."/>
            <person name="Cichocki N."/>
            <person name="Clum A."/>
            <person name="Copeland A."/>
            <person name="Hainaut M."/>
            <person name="Haridas S."/>
            <person name="Labutti K."/>
            <person name="Lindquist E."/>
            <person name="Lipzen A."/>
            <person name="Khouja H.-R."/>
            <person name="Murat C."/>
            <person name="Ohm R."/>
            <person name="Olson A."/>
            <person name="Spatafora J."/>
            <person name="Veneault-Fourrey C."/>
            <person name="Henrissat B."/>
            <person name="Grigoriev I."/>
            <person name="Martin F."/>
            <person name="Perotto S."/>
        </authorList>
    </citation>
    <scope>NUCLEOTIDE SEQUENCE [LARGE SCALE GENOMIC DNA]</scope>
    <source>
        <strain evidence="2 3">UAMH 7357</strain>
    </source>
</reference>
<evidence type="ECO:0000313" key="3">
    <source>
        <dbReference type="Proteomes" id="UP000235672"/>
    </source>
</evidence>
<feature type="compositionally biased region" description="Polar residues" evidence="1">
    <location>
        <begin position="267"/>
        <end position="276"/>
    </location>
</feature>
<dbReference type="Proteomes" id="UP000235672">
    <property type="component" value="Unassembled WGS sequence"/>
</dbReference>
<dbReference type="EMBL" id="KZ613485">
    <property type="protein sequence ID" value="PMD20228.1"/>
    <property type="molecule type" value="Genomic_DNA"/>
</dbReference>
<gene>
    <name evidence="2" type="ORF">NA56DRAFT_174775</name>
</gene>
<feature type="region of interest" description="Disordered" evidence="1">
    <location>
        <begin position="139"/>
        <end position="276"/>
    </location>
</feature>
<evidence type="ECO:0000313" key="2">
    <source>
        <dbReference type="EMBL" id="PMD20228.1"/>
    </source>
</evidence>
<evidence type="ECO:0000256" key="1">
    <source>
        <dbReference type="SAM" id="MobiDB-lite"/>
    </source>
</evidence>
<feature type="compositionally biased region" description="Basic residues" evidence="1">
    <location>
        <begin position="154"/>
        <end position="177"/>
    </location>
</feature>
<name>A0A2J6Q1S7_9HELO</name>
<organism evidence="2 3">
    <name type="scientific">Hyaloscypha hepaticicola</name>
    <dbReference type="NCBI Taxonomy" id="2082293"/>
    <lineage>
        <taxon>Eukaryota</taxon>
        <taxon>Fungi</taxon>
        <taxon>Dikarya</taxon>
        <taxon>Ascomycota</taxon>
        <taxon>Pezizomycotina</taxon>
        <taxon>Leotiomycetes</taxon>
        <taxon>Helotiales</taxon>
        <taxon>Hyaloscyphaceae</taxon>
        <taxon>Hyaloscypha</taxon>
    </lineage>
</organism>
<dbReference type="OrthoDB" id="5226911at2759"/>
<feature type="region of interest" description="Disordered" evidence="1">
    <location>
        <begin position="30"/>
        <end position="52"/>
    </location>
</feature>
<dbReference type="AlphaFoldDB" id="A0A2J6Q1S7"/>